<dbReference type="Gene3D" id="3.40.50.300">
    <property type="entry name" value="P-loop containing nucleotide triphosphate hydrolases"/>
    <property type="match status" value="1"/>
</dbReference>
<keyword evidence="4" id="KW-0498">Mitosis</keyword>
<evidence type="ECO:0000256" key="1">
    <source>
        <dbReference type="ARBA" id="ARBA00011467"/>
    </source>
</evidence>
<keyword evidence="3" id="KW-0132">Cell division</keyword>
<keyword evidence="5" id="KW-0378">Hydrolase</keyword>
<dbReference type="PROSITE" id="PS51194">
    <property type="entry name" value="HELICASE_CTER"/>
    <property type="match status" value="1"/>
</dbReference>
<dbReference type="GO" id="GO:0008094">
    <property type="term" value="F:ATP-dependent activity, acting on DNA"/>
    <property type="evidence" value="ECO:0007669"/>
    <property type="project" value="TreeGrafter"/>
</dbReference>
<sequence>LRMDGSTAVAKRQPLVENFNKHDEIFIFLLTTRVGGLGINLTGANRVVIFDPDWNPSTDIQARERAWRIGQERSVTIYRQIFKVFLSNRI</sequence>
<dbReference type="PANTHER" id="PTHR45629">
    <property type="entry name" value="SNF2/RAD54 FAMILY MEMBER"/>
    <property type="match status" value="1"/>
</dbReference>
<evidence type="ECO:0000256" key="3">
    <source>
        <dbReference type="ARBA" id="ARBA00022618"/>
    </source>
</evidence>
<protein>
    <recommendedName>
        <fullName evidence="2">DNA repair and recombination protein RAD54-like</fullName>
    </recommendedName>
    <alternativeName>
        <fullName evidence="8">Protein okra</fullName>
    </alternativeName>
</protein>
<dbReference type="GO" id="GO:0016787">
    <property type="term" value="F:hydrolase activity"/>
    <property type="evidence" value="ECO:0007669"/>
    <property type="project" value="UniProtKB-KW"/>
</dbReference>
<evidence type="ECO:0000256" key="7">
    <source>
        <dbReference type="ARBA" id="ARBA00024776"/>
    </source>
</evidence>
<dbReference type="InterPro" id="IPR027417">
    <property type="entry name" value="P-loop_NTPase"/>
</dbReference>
<evidence type="ECO:0000259" key="9">
    <source>
        <dbReference type="PROSITE" id="PS51194"/>
    </source>
</evidence>
<evidence type="ECO:0000313" key="10">
    <source>
        <dbReference type="WBParaSite" id="GPUH_0002645201-mRNA-1"/>
    </source>
</evidence>
<evidence type="ECO:0000256" key="8">
    <source>
        <dbReference type="ARBA" id="ARBA00029956"/>
    </source>
</evidence>
<dbReference type="Pfam" id="PF00271">
    <property type="entry name" value="Helicase_C"/>
    <property type="match status" value="1"/>
</dbReference>
<dbReference type="CDD" id="cd18793">
    <property type="entry name" value="SF2_C_SNF"/>
    <property type="match status" value="1"/>
</dbReference>
<accession>A0A183EZN1</accession>
<dbReference type="InterPro" id="IPR050496">
    <property type="entry name" value="SNF2_RAD54_helicase_repair"/>
</dbReference>
<evidence type="ECO:0000256" key="2">
    <source>
        <dbReference type="ARBA" id="ARBA00015341"/>
    </source>
</evidence>
<dbReference type="SMART" id="SM00490">
    <property type="entry name" value="HELICc"/>
    <property type="match status" value="1"/>
</dbReference>
<evidence type="ECO:0000256" key="6">
    <source>
        <dbReference type="ARBA" id="ARBA00023306"/>
    </source>
</evidence>
<dbReference type="AlphaFoldDB" id="A0A183EZN1"/>
<dbReference type="InterPro" id="IPR001650">
    <property type="entry name" value="Helicase_C-like"/>
</dbReference>
<comment type="function">
    <text evidence="7">Involved in mitotic DNA repair and meiotic recombination. Functions in the recombinational DNA repair pathway. Essential for interhomolog gene conversion (GC), but may have a less important role in intersister GC than spn-A/Rad51. In the presence of DNA, spn-A/Rad51 enhances the ATPase activity of okr/Rad54.</text>
</comment>
<dbReference type="GO" id="GO:0051301">
    <property type="term" value="P:cell division"/>
    <property type="evidence" value="ECO:0007669"/>
    <property type="project" value="UniProtKB-KW"/>
</dbReference>
<proteinExistence type="predicted"/>
<comment type="subunit">
    <text evidence="1">Interacts (via N-terminus) with spn-A/Rad51.</text>
</comment>
<feature type="domain" description="Helicase C-terminal" evidence="9">
    <location>
        <begin position="1"/>
        <end position="90"/>
    </location>
</feature>
<dbReference type="InterPro" id="IPR049730">
    <property type="entry name" value="SNF2/RAD54-like_C"/>
</dbReference>
<evidence type="ECO:0000256" key="4">
    <source>
        <dbReference type="ARBA" id="ARBA00022776"/>
    </source>
</evidence>
<evidence type="ECO:0000256" key="5">
    <source>
        <dbReference type="ARBA" id="ARBA00022801"/>
    </source>
</evidence>
<dbReference type="PANTHER" id="PTHR45629:SF7">
    <property type="entry name" value="DNA EXCISION REPAIR PROTEIN ERCC-6-RELATED"/>
    <property type="match status" value="1"/>
</dbReference>
<dbReference type="WBParaSite" id="GPUH_0002645201-mRNA-1">
    <property type="protein sequence ID" value="GPUH_0002645201-mRNA-1"/>
    <property type="gene ID" value="GPUH_0002645201"/>
</dbReference>
<dbReference type="SUPFAM" id="SSF52540">
    <property type="entry name" value="P-loop containing nucleoside triphosphate hydrolases"/>
    <property type="match status" value="1"/>
</dbReference>
<dbReference type="GO" id="GO:0006283">
    <property type="term" value="P:transcription-coupled nucleotide-excision repair"/>
    <property type="evidence" value="ECO:0007669"/>
    <property type="project" value="TreeGrafter"/>
</dbReference>
<name>A0A183EZN1_9BILA</name>
<dbReference type="GO" id="GO:0005634">
    <property type="term" value="C:nucleus"/>
    <property type="evidence" value="ECO:0007669"/>
    <property type="project" value="TreeGrafter"/>
</dbReference>
<organism evidence="10">
    <name type="scientific">Gongylonema pulchrum</name>
    <dbReference type="NCBI Taxonomy" id="637853"/>
    <lineage>
        <taxon>Eukaryota</taxon>
        <taxon>Metazoa</taxon>
        <taxon>Ecdysozoa</taxon>
        <taxon>Nematoda</taxon>
        <taxon>Chromadorea</taxon>
        <taxon>Rhabditida</taxon>
        <taxon>Spirurina</taxon>
        <taxon>Spiruromorpha</taxon>
        <taxon>Spiruroidea</taxon>
        <taxon>Gongylonematidae</taxon>
        <taxon>Gongylonema</taxon>
    </lineage>
</organism>
<reference evidence="10" key="1">
    <citation type="submission" date="2016-06" db="UniProtKB">
        <authorList>
            <consortium name="WormBaseParasite"/>
        </authorList>
    </citation>
    <scope>IDENTIFICATION</scope>
</reference>
<keyword evidence="6" id="KW-0131">Cell cycle</keyword>